<feature type="compositionally biased region" description="Acidic residues" evidence="1">
    <location>
        <begin position="15"/>
        <end position="29"/>
    </location>
</feature>
<accession>A0A7J6N0L6</accession>
<dbReference type="OrthoDB" id="10332861at2759"/>
<keyword evidence="3" id="KW-1185">Reference proteome</keyword>
<proteinExistence type="predicted"/>
<name>A0A7J6N0L6_PERCH</name>
<organism evidence="2 3">
    <name type="scientific">Perkinsus chesapeaki</name>
    <name type="common">Clam parasite</name>
    <name type="synonym">Perkinsus andrewsi</name>
    <dbReference type="NCBI Taxonomy" id="330153"/>
    <lineage>
        <taxon>Eukaryota</taxon>
        <taxon>Sar</taxon>
        <taxon>Alveolata</taxon>
        <taxon>Perkinsozoa</taxon>
        <taxon>Perkinsea</taxon>
        <taxon>Perkinsida</taxon>
        <taxon>Perkinsidae</taxon>
        <taxon>Perkinsus</taxon>
    </lineage>
</organism>
<dbReference type="EMBL" id="JAAPAO010000019">
    <property type="protein sequence ID" value="KAF4677164.1"/>
    <property type="molecule type" value="Genomic_DNA"/>
</dbReference>
<feature type="region of interest" description="Disordered" evidence="1">
    <location>
        <begin position="1"/>
        <end position="29"/>
    </location>
</feature>
<sequence>MTTPLEKPVEVIESSGEETDEFSDEIEDLPSAERIVSASEKLRMIASKEPPESDKAISSELLRSALLDQIGRGTIHGDATPNNLLADDPERVLGLLVTADPRRIRTHTELLCQRLGLGRPHVHVNKQSLTAAAKNATTDPDASIMSIDFGNHPFFMRHESWSGPTGRTCRIARRNTDFE</sequence>
<evidence type="ECO:0000313" key="3">
    <source>
        <dbReference type="Proteomes" id="UP000591131"/>
    </source>
</evidence>
<comment type="caution">
    <text evidence="2">The sequence shown here is derived from an EMBL/GenBank/DDBJ whole genome shotgun (WGS) entry which is preliminary data.</text>
</comment>
<dbReference type="AlphaFoldDB" id="A0A7J6N0L6"/>
<evidence type="ECO:0000313" key="2">
    <source>
        <dbReference type="EMBL" id="KAF4677164.1"/>
    </source>
</evidence>
<protein>
    <submittedName>
        <fullName evidence="2">Uncharacterized protein</fullName>
    </submittedName>
</protein>
<reference evidence="2 3" key="1">
    <citation type="submission" date="2020-04" db="EMBL/GenBank/DDBJ databases">
        <title>Perkinsus chesapeaki whole genome sequence.</title>
        <authorList>
            <person name="Bogema D.R."/>
        </authorList>
    </citation>
    <scope>NUCLEOTIDE SEQUENCE [LARGE SCALE GENOMIC DNA]</scope>
    <source>
        <strain evidence="2">ATCC PRA-425</strain>
    </source>
</reference>
<gene>
    <name evidence="2" type="ORF">FOL47_003006</name>
</gene>
<dbReference type="Proteomes" id="UP000591131">
    <property type="component" value="Unassembled WGS sequence"/>
</dbReference>
<evidence type="ECO:0000256" key="1">
    <source>
        <dbReference type="SAM" id="MobiDB-lite"/>
    </source>
</evidence>